<keyword evidence="1" id="KW-0732">Signal</keyword>
<dbReference type="RefSeq" id="WP_118765266.1">
    <property type="nucleotide sequence ID" value="NZ_CABJCF010000004.1"/>
</dbReference>
<sequence>MKSVFKRMFIFVLSLLMIATTVGCNASQKNWGKLSQEEKIDTVLQSFERMKNGEIHIVNTMNAEKVSPKEGESPIWKYELEFTGTFELRPDHIVGKYLFDGKVSDYYCDRMCVYEKKETEAQWTTRRVDIVHYKQPMGIHQDAILYLQTIKDQLKLSEEDDTVTVHYEADDLEFLDANSDRLTGSTLNIYSFAKGDKSGKLTIDLTISKDDCTPVSVTITGQGNNDYYKNRDFVSKTTFSKVNSGIHVDVPSGIENPIYD</sequence>
<dbReference type="AlphaFoldDB" id="A0A412PC83"/>
<protein>
    <recommendedName>
        <fullName evidence="4">Lipoprotein</fullName>
    </recommendedName>
</protein>
<organism evidence="2 3">
    <name type="scientific">Solobacterium moorei</name>
    <dbReference type="NCBI Taxonomy" id="102148"/>
    <lineage>
        <taxon>Bacteria</taxon>
        <taxon>Bacillati</taxon>
        <taxon>Bacillota</taxon>
        <taxon>Erysipelotrichia</taxon>
        <taxon>Erysipelotrichales</taxon>
        <taxon>Erysipelotrichaceae</taxon>
        <taxon>Solobacterium</taxon>
    </lineage>
</organism>
<evidence type="ECO:0000256" key="1">
    <source>
        <dbReference type="SAM" id="SignalP"/>
    </source>
</evidence>
<evidence type="ECO:0008006" key="4">
    <source>
        <dbReference type="Google" id="ProtNLM"/>
    </source>
</evidence>
<gene>
    <name evidence="2" type="ORF">DWX20_09025</name>
</gene>
<reference evidence="2 3" key="1">
    <citation type="submission" date="2018-08" db="EMBL/GenBank/DDBJ databases">
        <title>A genome reference for cultivated species of the human gut microbiota.</title>
        <authorList>
            <person name="Zou Y."/>
            <person name="Xue W."/>
            <person name="Luo G."/>
        </authorList>
    </citation>
    <scope>NUCLEOTIDE SEQUENCE [LARGE SCALE GENOMIC DNA]</scope>
    <source>
        <strain evidence="2 3">AF18-46</strain>
    </source>
</reference>
<feature type="chain" id="PRO_5019023621" description="Lipoprotein" evidence="1">
    <location>
        <begin position="27"/>
        <end position="260"/>
    </location>
</feature>
<dbReference type="EMBL" id="QRWX01000004">
    <property type="protein sequence ID" value="RGT54297.1"/>
    <property type="molecule type" value="Genomic_DNA"/>
</dbReference>
<evidence type="ECO:0000313" key="3">
    <source>
        <dbReference type="Proteomes" id="UP000284731"/>
    </source>
</evidence>
<comment type="caution">
    <text evidence="2">The sequence shown here is derived from an EMBL/GenBank/DDBJ whole genome shotgun (WGS) entry which is preliminary data.</text>
</comment>
<proteinExistence type="predicted"/>
<dbReference type="Proteomes" id="UP000284731">
    <property type="component" value="Unassembled WGS sequence"/>
</dbReference>
<evidence type="ECO:0000313" key="2">
    <source>
        <dbReference type="EMBL" id="RGT54297.1"/>
    </source>
</evidence>
<dbReference type="PROSITE" id="PS51257">
    <property type="entry name" value="PROKAR_LIPOPROTEIN"/>
    <property type="match status" value="1"/>
</dbReference>
<feature type="signal peptide" evidence="1">
    <location>
        <begin position="1"/>
        <end position="26"/>
    </location>
</feature>
<accession>A0A412PC83</accession>
<name>A0A412PC83_9FIRM</name>